<dbReference type="EMBL" id="BARU01005535">
    <property type="protein sequence ID" value="GAH37791.1"/>
    <property type="molecule type" value="Genomic_DNA"/>
</dbReference>
<accession>X1EWK7</accession>
<dbReference type="Gene3D" id="3.50.50.60">
    <property type="entry name" value="FAD/NAD(P)-binding domain"/>
    <property type="match status" value="1"/>
</dbReference>
<dbReference type="GO" id="GO:0046872">
    <property type="term" value="F:metal ion binding"/>
    <property type="evidence" value="ECO:0007669"/>
    <property type="project" value="UniProtKB-KW"/>
</dbReference>
<keyword evidence="3" id="KW-0560">Oxidoreductase</keyword>
<protein>
    <recommendedName>
        <fullName evidence="7">FAD/NAD(P)-binding domain-containing protein</fullName>
    </recommendedName>
</protein>
<evidence type="ECO:0000256" key="2">
    <source>
        <dbReference type="ARBA" id="ARBA00022723"/>
    </source>
</evidence>
<name>X1EWK7_9ZZZZ</name>
<dbReference type="InterPro" id="IPR039650">
    <property type="entry name" value="HdrA-like"/>
</dbReference>
<evidence type="ECO:0000256" key="4">
    <source>
        <dbReference type="ARBA" id="ARBA00023004"/>
    </source>
</evidence>
<evidence type="ECO:0008006" key="7">
    <source>
        <dbReference type="Google" id="ProtNLM"/>
    </source>
</evidence>
<keyword evidence="4" id="KW-0408">Iron</keyword>
<dbReference type="PANTHER" id="PTHR43498:SF1">
    <property type="entry name" value="COB--COM HETERODISULFIDE REDUCTASE IRON-SULFUR SUBUNIT A"/>
    <property type="match status" value="1"/>
</dbReference>
<evidence type="ECO:0000313" key="6">
    <source>
        <dbReference type="EMBL" id="GAH37791.1"/>
    </source>
</evidence>
<dbReference type="InterPro" id="IPR036188">
    <property type="entry name" value="FAD/NAD-bd_sf"/>
</dbReference>
<keyword evidence="5" id="KW-0411">Iron-sulfur</keyword>
<dbReference type="GO" id="GO:0016491">
    <property type="term" value="F:oxidoreductase activity"/>
    <property type="evidence" value="ECO:0007669"/>
    <property type="project" value="UniProtKB-KW"/>
</dbReference>
<reference evidence="6" key="1">
    <citation type="journal article" date="2014" name="Front. Microbiol.">
        <title>High frequency of phylogenetically diverse reductive dehalogenase-homologous genes in deep subseafloor sedimentary metagenomes.</title>
        <authorList>
            <person name="Kawai M."/>
            <person name="Futagami T."/>
            <person name="Toyoda A."/>
            <person name="Takaki Y."/>
            <person name="Nishi S."/>
            <person name="Hori S."/>
            <person name="Arai W."/>
            <person name="Tsubouchi T."/>
            <person name="Morono Y."/>
            <person name="Uchiyama I."/>
            <person name="Ito T."/>
            <person name="Fujiyama A."/>
            <person name="Inagaki F."/>
            <person name="Takami H."/>
        </authorList>
    </citation>
    <scope>NUCLEOTIDE SEQUENCE</scope>
    <source>
        <strain evidence="6">Expedition CK06-06</strain>
    </source>
</reference>
<dbReference type="SUPFAM" id="SSF51905">
    <property type="entry name" value="FAD/NAD(P)-binding domain"/>
    <property type="match status" value="1"/>
</dbReference>
<keyword evidence="1" id="KW-0004">4Fe-4S</keyword>
<sequence>MEFVNIREHCSYVHQAMEVRDDATLKAIELVKAGISRSQFLEEIPTKTVDVNPTCLVIGGGIAGLSAAIDLGDAGYKVYLVEKKTTIGGRMSQLDRTFPTDDCSI</sequence>
<evidence type="ECO:0000256" key="1">
    <source>
        <dbReference type="ARBA" id="ARBA00022485"/>
    </source>
</evidence>
<comment type="caution">
    <text evidence="6">The sequence shown here is derived from an EMBL/GenBank/DDBJ whole genome shotgun (WGS) entry which is preliminary data.</text>
</comment>
<organism evidence="6">
    <name type="scientific">marine sediment metagenome</name>
    <dbReference type="NCBI Taxonomy" id="412755"/>
    <lineage>
        <taxon>unclassified sequences</taxon>
        <taxon>metagenomes</taxon>
        <taxon>ecological metagenomes</taxon>
    </lineage>
</organism>
<dbReference type="AlphaFoldDB" id="X1EWK7"/>
<gene>
    <name evidence="6" type="ORF">S03H2_10800</name>
</gene>
<keyword evidence="2" id="KW-0479">Metal-binding</keyword>
<dbReference type="GO" id="GO:0051539">
    <property type="term" value="F:4 iron, 4 sulfur cluster binding"/>
    <property type="evidence" value="ECO:0007669"/>
    <property type="project" value="UniProtKB-KW"/>
</dbReference>
<dbReference type="PANTHER" id="PTHR43498">
    <property type="entry name" value="FERREDOXIN:COB-COM HETERODISULFIDE REDUCTASE SUBUNIT A"/>
    <property type="match status" value="1"/>
</dbReference>
<evidence type="ECO:0000256" key="5">
    <source>
        <dbReference type="ARBA" id="ARBA00023014"/>
    </source>
</evidence>
<proteinExistence type="predicted"/>
<dbReference type="Pfam" id="PF13450">
    <property type="entry name" value="NAD_binding_8"/>
    <property type="match status" value="1"/>
</dbReference>
<evidence type="ECO:0000256" key="3">
    <source>
        <dbReference type="ARBA" id="ARBA00023002"/>
    </source>
</evidence>